<dbReference type="InterPro" id="IPR001182">
    <property type="entry name" value="FtsW/RodA"/>
</dbReference>
<evidence type="ECO:0000256" key="4">
    <source>
        <dbReference type="ARBA" id="ARBA00022618"/>
    </source>
</evidence>
<evidence type="ECO:0000256" key="19">
    <source>
        <dbReference type="ARBA" id="ARBA00044770"/>
    </source>
</evidence>
<dbReference type="GO" id="GO:0008955">
    <property type="term" value="F:peptidoglycan glycosyltransferase activity"/>
    <property type="evidence" value="ECO:0007669"/>
    <property type="project" value="UniProtKB-EC"/>
</dbReference>
<evidence type="ECO:0000256" key="18">
    <source>
        <dbReference type="ARBA" id="ARBA00041418"/>
    </source>
</evidence>
<evidence type="ECO:0000256" key="1">
    <source>
        <dbReference type="ARBA" id="ARBA00004651"/>
    </source>
</evidence>
<keyword evidence="3" id="KW-1003">Cell membrane</keyword>
<dbReference type="GO" id="GO:0008360">
    <property type="term" value="P:regulation of cell shape"/>
    <property type="evidence" value="ECO:0007669"/>
    <property type="project" value="UniProtKB-KW"/>
</dbReference>
<dbReference type="Pfam" id="PF01098">
    <property type="entry name" value="FTSW_RODA_SPOVE"/>
    <property type="match status" value="1"/>
</dbReference>
<evidence type="ECO:0000256" key="6">
    <source>
        <dbReference type="ARBA" id="ARBA00022679"/>
    </source>
</evidence>
<protein>
    <recommendedName>
        <fullName evidence="17">Probable peptidoglycan glycosyltransferase FtsW</fullName>
        <ecNumber evidence="19">2.4.99.28</ecNumber>
    </recommendedName>
    <alternativeName>
        <fullName evidence="18">Cell division protein FtsW</fullName>
    </alternativeName>
    <alternativeName>
        <fullName evidence="15">Cell wall polymerase</fullName>
    </alternativeName>
    <alternativeName>
        <fullName evidence="14">Peptidoglycan polymerase</fullName>
    </alternativeName>
</protein>
<comment type="subcellular location">
    <subcellularLocation>
        <location evidence="1">Cell membrane</location>
        <topology evidence="1">Multi-pass membrane protein</topology>
    </subcellularLocation>
</comment>
<evidence type="ECO:0000256" key="3">
    <source>
        <dbReference type="ARBA" id="ARBA00022475"/>
    </source>
</evidence>
<evidence type="ECO:0000256" key="21">
    <source>
        <dbReference type="SAM" id="Phobius"/>
    </source>
</evidence>
<feature type="transmembrane region" description="Helical" evidence="21">
    <location>
        <begin position="307"/>
        <end position="328"/>
    </location>
</feature>
<evidence type="ECO:0000313" key="23">
    <source>
        <dbReference type="Proteomes" id="UP000032515"/>
    </source>
</evidence>
<dbReference type="PANTHER" id="PTHR30474:SF2">
    <property type="entry name" value="PEPTIDOGLYCAN GLYCOSYLTRANSFERASE FTSW-RELATED"/>
    <property type="match status" value="1"/>
</dbReference>
<dbReference type="PANTHER" id="PTHR30474">
    <property type="entry name" value="CELL CYCLE PROTEIN"/>
    <property type="match status" value="1"/>
</dbReference>
<dbReference type="GO" id="GO:0032153">
    <property type="term" value="C:cell division site"/>
    <property type="evidence" value="ECO:0007669"/>
    <property type="project" value="TreeGrafter"/>
</dbReference>
<dbReference type="GO" id="GO:0005886">
    <property type="term" value="C:plasma membrane"/>
    <property type="evidence" value="ECO:0007669"/>
    <property type="project" value="UniProtKB-SubCell"/>
</dbReference>
<dbReference type="Proteomes" id="UP000032515">
    <property type="component" value="Unassembled WGS sequence"/>
</dbReference>
<keyword evidence="6" id="KW-0808">Transferase</keyword>
<dbReference type="RefSeq" id="WP_044415674.1">
    <property type="nucleotide sequence ID" value="NZ_JXXE01000485.1"/>
</dbReference>
<dbReference type="EC" id="2.4.99.28" evidence="19"/>
<evidence type="ECO:0000256" key="5">
    <source>
        <dbReference type="ARBA" id="ARBA00022676"/>
    </source>
</evidence>
<evidence type="ECO:0000313" key="22">
    <source>
        <dbReference type="EMBL" id="KIZ38886.1"/>
    </source>
</evidence>
<keyword evidence="11 21" id="KW-0472">Membrane</keyword>
<organism evidence="22 23">
    <name type="scientific">Rhodopseudomonas palustris</name>
    <dbReference type="NCBI Taxonomy" id="1076"/>
    <lineage>
        <taxon>Bacteria</taxon>
        <taxon>Pseudomonadati</taxon>
        <taxon>Pseudomonadota</taxon>
        <taxon>Alphaproteobacteria</taxon>
        <taxon>Hyphomicrobiales</taxon>
        <taxon>Nitrobacteraceae</taxon>
        <taxon>Rhodopseudomonas</taxon>
    </lineage>
</organism>
<dbReference type="GO" id="GO:0071555">
    <property type="term" value="P:cell wall organization"/>
    <property type="evidence" value="ECO:0007669"/>
    <property type="project" value="UniProtKB-KW"/>
</dbReference>
<comment type="catalytic activity">
    <reaction evidence="20">
        <text>[GlcNAc-(1-&gt;4)-Mur2Ac(oyl-L-Ala-gamma-D-Glu-L-Lys-D-Ala-D-Ala)](n)-di-trans,octa-cis-undecaprenyl diphosphate + beta-D-GlcNAc-(1-&gt;4)-Mur2Ac(oyl-L-Ala-gamma-D-Glu-L-Lys-D-Ala-D-Ala)-di-trans,octa-cis-undecaprenyl diphosphate = [GlcNAc-(1-&gt;4)-Mur2Ac(oyl-L-Ala-gamma-D-Glu-L-Lys-D-Ala-D-Ala)](n+1)-di-trans,octa-cis-undecaprenyl diphosphate + di-trans,octa-cis-undecaprenyl diphosphate + H(+)</text>
        <dbReference type="Rhea" id="RHEA:23708"/>
        <dbReference type="Rhea" id="RHEA-COMP:9602"/>
        <dbReference type="Rhea" id="RHEA-COMP:9603"/>
        <dbReference type="ChEBI" id="CHEBI:15378"/>
        <dbReference type="ChEBI" id="CHEBI:58405"/>
        <dbReference type="ChEBI" id="CHEBI:60033"/>
        <dbReference type="ChEBI" id="CHEBI:78435"/>
        <dbReference type="EC" id="2.4.99.28"/>
    </reaction>
</comment>
<dbReference type="PATRIC" id="fig|1076.23.peg.5255"/>
<dbReference type="InterPro" id="IPR013437">
    <property type="entry name" value="FtsW"/>
</dbReference>
<dbReference type="STRING" id="1421013.GCA_000504425_01654"/>
<evidence type="ECO:0000256" key="16">
    <source>
        <dbReference type="ARBA" id="ARBA00038053"/>
    </source>
</evidence>
<reference evidence="22 23" key="1">
    <citation type="submission" date="2014-11" db="EMBL/GenBank/DDBJ databases">
        <title>Genomics and ecophysiology of heterotrophic nitrogen fixing bacteria isolated from estuarine surface water.</title>
        <authorList>
            <person name="Bentzon-Tilia M."/>
            <person name="Severin I."/>
            <person name="Hansen L.H."/>
            <person name="Riemann L."/>
        </authorList>
    </citation>
    <scope>NUCLEOTIDE SEQUENCE [LARGE SCALE GENOMIC DNA]</scope>
    <source>
        <strain evidence="22 23">BAL398</strain>
    </source>
</reference>
<dbReference type="GO" id="GO:0009252">
    <property type="term" value="P:peptidoglycan biosynthetic process"/>
    <property type="evidence" value="ECO:0007669"/>
    <property type="project" value="UniProtKB-KW"/>
</dbReference>
<feature type="transmembrane region" description="Helical" evidence="21">
    <location>
        <begin position="340"/>
        <end position="361"/>
    </location>
</feature>
<feature type="transmembrane region" description="Helical" evidence="21">
    <location>
        <begin position="20"/>
        <end position="39"/>
    </location>
</feature>
<evidence type="ECO:0000256" key="11">
    <source>
        <dbReference type="ARBA" id="ARBA00023136"/>
    </source>
</evidence>
<evidence type="ECO:0000256" key="20">
    <source>
        <dbReference type="ARBA" id="ARBA00049902"/>
    </source>
</evidence>
<sequence>MISREQRTPFSEWWWTVDRVQLGAVIALMLSGVILSLAASPPVATRIGLDPFHFFNRHILFLLPSFIVLIGVSFLSPRQIRRSALIVFGVSVALIVATLLIGPEVKGARRWITLLGVNIQASESAKPAFVVLAAWLFSESARRPEMPATTMALTLLMTMVSLLVLEPDFGQTMLILMVWGALFFIAGMRIVWAIGLAGASAGGLFCAYLMVPHVAERIKRFMNPASGDTYQVDTAMEAFANGGWFGLGPGEGIAKRGLPDSHTDFVFAVAAEEFGIILCLALLALFAFIVIRTLSRAYASEDMFSRFAASGLAILFGVQAAINMSVNLQLIPAKGMTLPFISYGGSSMVSLAYGVGMMLALTRQRPRAEMDSIADADADAARSFA</sequence>
<feature type="transmembrane region" description="Helical" evidence="21">
    <location>
        <begin position="274"/>
        <end position="295"/>
    </location>
</feature>
<proteinExistence type="inferred from homology"/>
<keyword evidence="5" id="KW-0328">Glycosyltransferase</keyword>
<evidence type="ECO:0000256" key="17">
    <source>
        <dbReference type="ARBA" id="ARBA00041185"/>
    </source>
</evidence>
<evidence type="ECO:0000256" key="15">
    <source>
        <dbReference type="ARBA" id="ARBA00033270"/>
    </source>
</evidence>
<accession>A0A0D7EE27</accession>
<evidence type="ECO:0000256" key="10">
    <source>
        <dbReference type="ARBA" id="ARBA00022989"/>
    </source>
</evidence>
<dbReference type="NCBIfam" id="TIGR02614">
    <property type="entry name" value="ftsW"/>
    <property type="match status" value="1"/>
</dbReference>
<feature type="transmembrane region" description="Helical" evidence="21">
    <location>
        <begin position="177"/>
        <end position="210"/>
    </location>
</feature>
<evidence type="ECO:0000256" key="8">
    <source>
        <dbReference type="ARBA" id="ARBA00022960"/>
    </source>
</evidence>
<evidence type="ECO:0000256" key="13">
    <source>
        <dbReference type="ARBA" id="ARBA00023316"/>
    </source>
</evidence>
<comment type="similarity">
    <text evidence="16">Belongs to the SEDS family. FtsW subfamily.</text>
</comment>
<keyword evidence="12" id="KW-0131">Cell cycle</keyword>
<dbReference type="OrthoDB" id="9768187at2"/>
<feature type="transmembrane region" description="Helical" evidence="21">
    <location>
        <begin position="59"/>
        <end position="76"/>
    </location>
</feature>
<comment type="pathway">
    <text evidence="2">Cell wall biogenesis; peptidoglycan biosynthesis.</text>
</comment>
<evidence type="ECO:0000256" key="9">
    <source>
        <dbReference type="ARBA" id="ARBA00022984"/>
    </source>
</evidence>
<dbReference type="GO" id="GO:0051301">
    <property type="term" value="P:cell division"/>
    <property type="evidence" value="ECO:0007669"/>
    <property type="project" value="UniProtKB-KW"/>
</dbReference>
<evidence type="ECO:0000256" key="14">
    <source>
        <dbReference type="ARBA" id="ARBA00032370"/>
    </source>
</evidence>
<keyword evidence="10 21" id="KW-1133">Transmembrane helix</keyword>
<feature type="transmembrane region" description="Helical" evidence="21">
    <location>
        <begin position="83"/>
        <end position="101"/>
    </location>
</feature>
<name>A0A0D7EE27_RHOPL</name>
<dbReference type="EMBL" id="JXXE01000485">
    <property type="protein sequence ID" value="KIZ38886.1"/>
    <property type="molecule type" value="Genomic_DNA"/>
</dbReference>
<evidence type="ECO:0000256" key="12">
    <source>
        <dbReference type="ARBA" id="ARBA00023306"/>
    </source>
</evidence>
<keyword evidence="13" id="KW-0961">Cell wall biogenesis/degradation</keyword>
<evidence type="ECO:0000256" key="2">
    <source>
        <dbReference type="ARBA" id="ARBA00004752"/>
    </source>
</evidence>
<keyword evidence="8" id="KW-0133">Cell shape</keyword>
<dbReference type="AlphaFoldDB" id="A0A0D7EE27"/>
<keyword evidence="7 21" id="KW-0812">Transmembrane</keyword>
<keyword evidence="4 22" id="KW-0132">Cell division</keyword>
<gene>
    <name evidence="22" type="ORF">OO17_22100</name>
</gene>
<comment type="caution">
    <text evidence="22">The sequence shown here is derived from an EMBL/GenBank/DDBJ whole genome shotgun (WGS) entry which is preliminary data.</text>
</comment>
<keyword evidence="9" id="KW-0573">Peptidoglycan synthesis</keyword>
<evidence type="ECO:0000256" key="7">
    <source>
        <dbReference type="ARBA" id="ARBA00022692"/>
    </source>
</evidence>
<dbReference type="GO" id="GO:0015648">
    <property type="term" value="F:lipid-linked peptidoglycan transporter activity"/>
    <property type="evidence" value="ECO:0007669"/>
    <property type="project" value="TreeGrafter"/>
</dbReference>